<dbReference type="Proteomes" id="UP001412067">
    <property type="component" value="Unassembled WGS sequence"/>
</dbReference>
<proteinExistence type="predicted"/>
<keyword evidence="2" id="KW-1185">Reference proteome</keyword>
<sequence length="89" mass="9668">MSAQKTLATPAHHLRFPCIDSLPPLEAHAVAAPPPLHPSMSLLLQETLAPCTSHLAPRPRLSCIHRPPFEAPFARCPHRSSFSSSSIKC</sequence>
<name>A0ABR2LBH6_9ASPA</name>
<accession>A0ABR2LBH6</accession>
<evidence type="ECO:0000313" key="2">
    <source>
        <dbReference type="Proteomes" id="UP001412067"/>
    </source>
</evidence>
<evidence type="ECO:0000313" key="1">
    <source>
        <dbReference type="EMBL" id="KAK8934083.1"/>
    </source>
</evidence>
<dbReference type="EMBL" id="JBBWWR010000133">
    <property type="protein sequence ID" value="KAK8934083.1"/>
    <property type="molecule type" value="Genomic_DNA"/>
</dbReference>
<gene>
    <name evidence="1" type="ORF">KSP40_PGU021929</name>
</gene>
<protein>
    <submittedName>
        <fullName evidence="1">Uncharacterized protein</fullName>
    </submittedName>
</protein>
<reference evidence="1 2" key="1">
    <citation type="journal article" date="2022" name="Nat. Plants">
        <title>Genomes of leafy and leafless Platanthera orchids illuminate the evolution of mycoheterotrophy.</title>
        <authorList>
            <person name="Li M.H."/>
            <person name="Liu K.W."/>
            <person name="Li Z."/>
            <person name="Lu H.C."/>
            <person name="Ye Q.L."/>
            <person name="Zhang D."/>
            <person name="Wang J.Y."/>
            <person name="Li Y.F."/>
            <person name="Zhong Z.M."/>
            <person name="Liu X."/>
            <person name="Yu X."/>
            <person name="Liu D.K."/>
            <person name="Tu X.D."/>
            <person name="Liu B."/>
            <person name="Hao Y."/>
            <person name="Liao X.Y."/>
            <person name="Jiang Y.T."/>
            <person name="Sun W.H."/>
            <person name="Chen J."/>
            <person name="Chen Y.Q."/>
            <person name="Ai Y."/>
            <person name="Zhai J.W."/>
            <person name="Wu S.S."/>
            <person name="Zhou Z."/>
            <person name="Hsiao Y.Y."/>
            <person name="Wu W.L."/>
            <person name="Chen Y.Y."/>
            <person name="Lin Y.F."/>
            <person name="Hsu J.L."/>
            <person name="Li C.Y."/>
            <person name="Wang Z.W."/>
            <person name="Zhao X."/>
            <person name="Zhong W.Y."/>
            <person name="Ma X.K."/>
            <person name="Ma L."/>
            <person name="Huang J."/>
            <person name="Chen G.Z."/>
            <person name="Huang M.Z."/>
            <person name="Huang L."/>
            <person name="Peng D.H."/>
            <person name="Luo Y.B."/>
            <person name="Zou S.Q."/>
            <person name="Chen S.P."/>
            <person name="Lan S."/>
            <person name="Tsai W.C."/>
            <person name="Van de Peer Y."/>
            <person name="Liu Z.J."/>
        </authorList>
    </citation>
    <scope>NUCLEOTIDE SEQUENCE [LARGE SCALE GENOMIC DNA]</scope>
    <source>
        <strain evidence="1">Lor288</strain>
    </source>
</reference>
<organism evidence="1 2">
    <name type="scientific">Platanthera guangdongensis</name>
    <dbReference type="NCBI Taxonomy" id="2320717"/>
    <lineage>
        <taxon>Eukaryota</taxon>
        <taxon>Viridiplantae</taxon>
        <taxon>Streptophyta</taxon>
        <taxon>Embryophyta</taxon>
        <taxon>Tracheophyta</taxon>
        <taxon>Spermatophyta</taxon>
        <taxon>Magnoliopsida</taxon>
        <taxon>Liliopsida</taxon>
        <taxon>Asparagales</taxon>
        <taxon>Orchidaceae</taxon>
        <taxon>Orchidoideae</taxon>
        <taxon>Orchideae</taxon>
        <taxon>Orchidinae</taxon>
        <taxon>Platanthera</taxon>
    </lineage>
</organism>
<comment type="caution">
    <text evidence="1">The sequence shown here is derived from an EMBL/GenBank/DDBJ whole genome shotgun (WGS) entry which is preliminary data.</text>
</comment>